<feature type="compositionally biased region" description="Polar residues" evidence="3">
    <location>
        <begin position="295"/>
        <end position="308"/>
    </location>
</feature>
<dbReference type="CDD" id="cd07010">
    <property type="entry name" value="cupin_PMI_type_I_N_bac"/>
    <property type="match status" value="1"/>
</dbReference>
<dbReference type="Gene3D" id="2.60.120.10">
    <property type="entry name" value="Jelly Rolls"/>
    <property type="match status" value="1"/>
</dbReference>
<accession>A0A370LA60</accession>
<organism evidence="4 5">
    <name type="scientific">Bosea caraganae</name>
    <dbReference type="NCBI Taxonomy" id="2763117"/>
    <lineage>
        <taxon>Bacteria</taxon>
        <taxon>Pseudomonadati</taxon>
        <taxon>Pseudomonadota</taxon>
        <taxon>Alphaproteobacteria</taxon>
        <taxon>Hyphomicrobiales</taxon>
        <taxon>Boseaceae</taxon>
        <taxon>Bosea</taxon>
    </lineage>
</organism>
<dbReference type="GO" id="GO:0046872">
    <property type="term" value="F:metal ion binding"/>
    <property type="evidence" value="ECO:0007669"/>
    <property type="project" value="UniProtKB-KW"/>
</dbReference>
<evidence type="ECO:0000313" key="4">
    <source>
        <dbReference type="EMBL" id="RDJ28081.1"/>
    </source>
</evidence>
<dbReference type="PANTHER" id="PTHR42742">
    <property type="entry name" value="TRANSCRIPTIONAL REPRESSOR MPRA"/>
    <property type="match status" value="1"/>
</dbReference>
<dbReference type="SUPFAM" id="SSF51182">
    <property type="entry name" value="RmlC-like cupins"/>
    <property type="match status" value="1"/>
</dbReference>
<feature type="region of interest" description="Disordered" evidence="3">
    <location>
        <begin position="280"/>
        <end position="319"/>
    </location>
</feature>
<name>A0A370LA60_9HYPH</name>
<dbReference type="InterPro" id="IPR011051">
    <property type="entry name" value="RmlC_Cupin_sf"/>
</dbReference>
<keyword evidence="1" id="KW-0479">Metal-binding</keyword>
<dbReference type="InterPro" id="IPR014710">
    <property type="entry name" value="RmlC-like_jellyroll"/>
</dbReference>
<comment type="caution">
    <text evidence="4">The sequence shown here is derived from an EMBL/GenBank/DDBJ whole genome shotgun (WGS) entry which is preliminary data.</text>
</comment>
<dbReference type="GO" id="GO:0016853">
    <property type="term" value="F:isomerase activity"/>
    <property type="evidence" value="ECO:0007669"/>
    <property type="project" value="UniProtKB-KW"/>
</dbReference>
<evidence type="ECO:0000256" key="2">
    <source>
        <dbReference type="ARBA" id="ARBA00022833"/>
    </source>
</evidence>
<dbReference type="OrthoDB" id="9808275at2"/>
<dbReference type="EMBL" id="QQTP01000002">
    <property type="protein sequence ID" value="RDJ28081.1"/>
    <property type="molecule type" value="Genomic_DNA"/>
</dbReference>
<evidence type="ECO:0000313" key="5">
    <source>
        <dbReference type="Proteomes" id="UP000255207"/>
    </source>
</evidence>
<dbReference type="RefSeq" id="WP_114828206.1">
    <property type="nucleotide sequence ID" value="NZ_QQTO01000037.1"/>
</dbReference>
<dbReference type="PANTHER" id="PTHR42742:SF3">
    <property type="entry name" value="FRUCTOKINASE"/>
    <property type="match status" value="1"/>
</dbReference>
<reference evidence="5" key="1">
    <citation type="submission" date="2018-07" db="EMBL/GenBank/DDBJ databases">
        <authorList>
            <person name="Safronova V.I."/>
            <person name="Chirak E.R."/>
            <person name="Sazanova A.L."/>
        </authorList>
    </citation>
    <scope>NUCLEOTIDE SEQUENCE [LARGE SCALE GENOMIC DNA]</scope>
    <source>
        <strain evidence="5">RCAM04685</strain>
    </source>
</reference>
<dbReference type="InterPro" id="IPR051804">
    <property type="entry name" value="Carb_Metab_Reg_Kinase/Isom"/>
</dbReference>
<keyword evidence="5" id="KW-1185">Reference proteome</keyword>
<protein>
    <submittedName>
        <fullName evidence="4">Mannose-6-phosphate isomerase</fullName>
    </submittedName>
</protein>
<keyword evidence="4" id="KW-0413">Isomerase</keyword>
<evidence type="ECO:0000256" key="3">
    <source>
        <dbReference type="SAM" id="MobiDB-lite"/>
    </source>
</evidence>
<keyword evidence="2" id="KW-0862">Zinc</keyword>
<proteinExistence type="predicted"/>
<sequence length="319" mass="34332">MAHEHAAMLAVRKPWGSTDLAPWSGIAADGAAIGEIWFQRRAAGAPAPALLLKLLFTTQALSIQVHPDDAFAHSIGLANGKTEAWYILSAEPGAEVAIGLKRQLTAPELRSAIADGSIAELVQWHPVRKDEVVFVPAGTIHAIGPGLVIAEIQQSSDATFRLFDYGRQRELHIDNAVAVADAGPAERQVAAKRLTNARALLVASPYFVLERIELPAQSHWELHAEHETWLLVIAGDARVGQMNAFVGEAIYLDAEHAAIRAGRGGLTALVAYRATEPSHSLLHQRDGQELHSPLPHSSRQPDPQTATAGSRPRSTEARP</sequence>
<gene>
    <name evidence="4" type="ORF">DWE98_05645</name>
</gene>
<evidence type="ECO:0000256" key="1">
    <source>
        <dbReference type="ARBA" id="ARBA00022723"/>
    </source>
</evidence>
<dbReference type="AlphaFoldDB" id="A0A370LA60"/>
<dbReference type="Proteomes" id="UP000255207">
    <property type="component" value="Unassembled WGS sequence"/>
</dbReference>